<dbReference type="EMBL" id="BOOJ01000057">
    <property type="protein sequence ID" value="GIH95798.1"/>
    <property type="molecule type" value="Genomic_DNA"/>
</dbReference>
<dbReference type="Proteomes" id="UP000619788">
    <property type="component" value="Unassembled WGS sequence"/>
</dbReference>
<evidence type="ECO:0000313" key="2">
    <source>
        <dbReference type="EMBL" id="GIH95798.1"/>
    </source>
</evidence>
<dbReference type="SUPFAM" id="SSF48452">
    <property type="entry name" value="TPR-like"/>
    <property type="match status" value="3"/>
</dbReference>
<accession>A0A8J3SJZ9</accession>
<dbReference type="InterPro" id="IPR056681">
    <property type="entry name" value="DUF7779"/>
</dbReference>
<dbReference type="InterPro" id="IPR027417">
    <property type="entry name" value="P-loop_NTPase"/>
</dbReference>
<dbReference type="AlphaFoldDB" id="A0A8J3SJZ9"/>
<protein>
    <recommendedName>
        <fullName evidence="1">DUF7779 domain-containing protein</fullName>
    </recommendedName>
</protein>
<evidence type="ECO:0000313" key="3">
    <source>
        <dbReference type="Proteomes" id="UP000619788"/>
    </source>
</evidence>
<reference evidence="2 3" key="1">
    <citation type="submission" date="2021-01" db="EMBL/GenBank/DDBJ databases">
        <title>Whole genome shotgun sequence of Planobispora siamensis NBRC 107568.</title>
        <authorList>
            <person name="Komaki H."/>
            <person name="Tamura T."/>
        </authorList>
    </citation>
    <scope>NUCLEOTIDE SEQUENCE [LARGE SCALE GENOMIC DNA]</scope>
    <source>
        <strain evidence="2 3">NBRC 107568</strain>
    </source>
</reference>
<comment type="caution">
    <text evidence="2">The sequence shown here is derived from an EMBL/GenBank/DDBJ whole genome shotgun (WGS) entry which is preliminary data.</text>
</comment>
<dbReference type="PANTHER" id="PTHR46082:SF6">
    <property type="entry name" value="AAA+ ATPASE DOMAIN-CONTAINING PROTEIN-RELATED"/>
    <property type="match status" value="1"/>
</dbReference>
<feature type="domain" description="DUF7779" evidence="1">
    <location>
        <begin position="267"/>
        <end position="362"/>
    </location>
</feature>
<dbReference type="PANTHER" id="PTHR46082">
    <property type="entry name" value="ATP/GTP-BINDING PROTEIN-RELATED"/>
    <property type="match status" value="1"/>
</dbReference>
<dbReference type="Pfam" id="PF13374">
    <property type="entry name" value="TPR_10"/>
    <property type="match status" value="1"/>
</dbReference>
<dbReference type="InterPro" id="IPR053137">
    <property type="entry name" value="NLR-like"/>
</dbReference>
<sequence>MVELSGTAHAMPERQPEVWERVPPRNRNFTGRDELLARLRQGINTVTAVVPQPQALQGLGGVGKTNLAVEYAHRYRSHYDLVWWIPSDQRVLVPSALAMMAPSLGLPPATVMGVEEAAEAVRRALQSGEPYRRWLLIFDNAEDPVQIEEFIPRGPGHVLITSRNPQWEDYFETLQVDVFAREESVEFLRKRLKRDVSDKDASLLADKLGDLPLALEQAGALQYETVMSVDEYIERLDRETGRLLGVNRAPGYPMSMTAAWRVSVSQLEDRLPEAIKVLRCCAFFGPEPIPRDVFRKGGETLPRDESGATLELGAILSDPILLSKVIKELGRYALARIESSTRTVQVHRLVQALLRDDMTDAEKDKARHEVHLLLAGSTPSAPETTDQWGDFEGVVAHITPSRVAECTHPRVREFALNSVRSLYQAGNYQPALEFIDEFISRWTAADGPDHKDVLVARTHRSNILRMLGRYSEDYENGRETIEKMRKVLGEEHRDTLWAINGFGGSLRARGEFLPALELDQGSYAAHKRVLGPTDPATLRVMYNLALDYVLTSDYVKARELHSEAYRGKTNVAIGKGSLLLSWSGLAQAVRLCCDYAEACDVGDEAYEYGVHELPPDHHMTLLAAKELSIARRRIGDLADALELARETHTRLQRIFGDDHPDTMAAAINVSNTLRTAGQIDEAFTIAEGVVPRYPRVFSEDHPFTHACRGNLAILHRLRGDATVARRLNEDAREQLISKVSRNHHYSLTCAVNLATDLATLGDPAAARELGEDTLGRLRKLFGADHHLTLVCAANLVLDMRATGAQEEADLLYADTVRRFDPPGASTSDPPDLLAVYEGRRVDCDFDPPLT</sequence>
<dbReference type="NCBIfam" id="NF040586">
    <property type="entry name" value="FxSxx_TPR"/>
    <property type="match status" value="1"/>
</dbReference>
<dbReference type="InterPro" id="IPR011990">
    <property type="entry name" value="TPR-like_helical_dom_sf"/>
</dbReference>
<dbReference type="GO" id="GO:0043531">
    <property type="term" value="F:ADP binding"/>
    <property type="evidence" value="ECO:0007669"/>
    <property type="project" value="InterPro"/>
</dbReference>
<dbReference type="Pfam" id="PF13424">
    <property type="entry name" value="TPR_12"/>
    <property type="match status" value="3"/>
</dbReference>
<organism evidence="2 3">
    <name type="scientific">Planobispora siamensis</name>
    <dbReference type="NCBI Taxonomy" id="936338"/>
    <lineage>
        <taxon>Bacteria</taxon>
        <taxon>Bacillati</taxon>
        <taxon>Actinomycetota</taxon>
        <taxon>Actinomycetes</taxon>
        <taxon>Streptosporangiales</taxon>
        <taxon>Streptosporangiaceae</taxon>
        <taxon>Planobispora</taxon>
    </lineage>
</organism>
<dbReference type="Pfam" id="PF25000">
    <property type="entry name" value="DUF7779"/>
    <property type="match status" value="1"/>
</dbReference>
<evidence type="ECO:0000259" key="1">
    <source>
        <dbReference type="Pfam" id="PF25000"/>
    </source>
</evidence>
<proteinExistence type="predicted"/>
<keyword evidence="3" id="KW-1185">Reference proteome</keyword>
<gene>
    <name evidence="2" type="ORF">Psi01_64280</name>
</gene>
<name>A0A8J3SJZ9_9ACTN</name>
<dbReference type="SUPFAM" id="SSF52540">
    <property type="entry name" value="P-loop containing nucleoside triphosphate hydrolases"/>
    <property type="match status" value="1"/>
</dbReference>
<dbReference type="Gene3D" id="1.25.40.10">
    <property type="entry name" value="Tetratricopeptide repeat domain"/>
    <property type="match status" value="3"/>
</dbReference>
<dbReference type="Gene3D" id="3.40.50.300">
    <property type="entry name" value="P-loop containing nucleotide triphosphate hydrolases"/>
    <property type="match status" value="1"/>
</dbReference>